<evidence type="ECO:0000313" key="3">
    <source>
        <dbReference type="Proteomes" id="UP001238603"/>
    </source>
</evidence>
<organism evidence="2 3">
    <name type="scientific">Roseateles subflavus</name>
    <dbReference type="NCBI Taxonomy" id="3053353"/>
    <lineage>
        <taxon>Bacteria</taxon>
        <taxon>Pseudomonadati</taxon>
        <taxon>Pseudomonadota</taxon>
        <taxon>Betaproteobacteria</taxon>
        <taxon>Burkholderiales</taxon>
        <taxon>Sphaerotilaceae</taxon>
        <taxon>Roseateles</taxon>
    </lineage>
</organism>
<proteinExistence type="predicted"/>
<dbReference type="RefSeq" id="WP_285981453.1">
    <property type="nucleotide sequence ID" value="NZ_JASVDS010000001.1"/>
</dbReference>
<evidence type="ECO:0000313" key="2">
    <source>
        <dbReference type="EMBL" id="MDL5031346.1"/>
    </source>
</evidence>
<reference evidence="2 3" key="1">
    <citation type="submission" date="2023-06" db="EMBL/GenBank/DDBJ databases">
        <title>Pelomonas sp. APW6 16S ribosomal RNA gene genome sequencing and assembly.</title>
        <authorList>
            <person name="Woo H."/>
        </authorList>
    </citation>
    <scope>NUCLEOTIDE SEQUENCE [LARGE SCALE GENOMIC DNA]</scope>
    <source>
        <strain evidence="2 3">APW6</strain>
    </source>
</reference>
<keyword evidence="3" id="KW-1185">Reference proteome</keyword>
<feature type="transmembrane region" description="Helical" evidence="1">
    <location>
        <begin position="20"/>
        <end position="38"/>
    </location>
</feature>
<evidence type="ECO:0008006" key="4">
    <source>
        <dbReference type="Google" id="ProtNLM"/>
    </source>
</evidence>
<keyword evidence="1" id="KW-1133">Transmembrane helix</keyword>
<gene>
    <name evidence="2" type="ORF">QRD43_05435</name>
</gene>
<evidence type="ECO:0000256" key="1">
    <source>
        <dbReference type="SAM" id="Phobius"/>
    </source>
</evidence>
<dbReference type="Proteomes" id="UP001238603">
    <property type="component" value="Unassembled WGS sequence"/>
</dbReference>
<accession>A0ABT7LIH5</accession>
<keyword evidence="1" id="KW-0812">Transmembrane</keyword>
<name>A0ABT7LIH5_9BURK</name>
<keyword evidence="1" id="KW-0472">Membrane</keyword>
<dbReference type="EMBL" id="JASVDS010000001">
    <property type="protein sequence ID" value="MDL5031346.1"/>
    <property type="molecule type" value="Genomic_DNA"/>
</dbReference>
<protein>
    <recommendedName>
        <fullName evidence="4">EamA family transporter</fullName>
    </recommendedName>
</protein>
<comment type="caution">
    <text evidence="2">The sequence shown here is derived from an EMBL/GenBank/DDBJ whole genome shotgun (WGS) entry which is preliminary data.</text>
</comment>
<sequence>MKLQTLPHRGQRLSTALKAVVLIALVWGVAYPALLWTLQHALPAA</sequence>